<evidence type="ECO:0000313" key="4">
    <source>
        <dbReference type="EMBL" id="MBF6057327.1"/>
    </source>
</evidence>
<reference evidence="4 5" key="1">
    <citation type="submission" date="2020-11" db="EMBL/GenBank/DDBJ databases">
        <title>Sulfur oxidizing isolate from Hospital Hole Sinkhole.</title>
        <authorList>
            <person name="Scott K.M."/>
        </authorList>
    </citation>
    <scope>NUCLEOTIDE SEQUENCE [LARGE SCALE GENOMIC DNA]</scope>
    <source>
        <strain evidence="4 5">HH1</strain>
    </source>
</reference>
<evidence type="ECO:0000259" key="3">
    <source>
        <dbReference type="PROSITE" id="PS50975"/>
    </source>
</evidence>
<keyword evidence="5" id="KW-1185">Reference proteome</keyword>
<feature type="domain" description="ATP-grasp" evidence="3">
    <location>
        <begin position="104"/>
        <end position="291"/>
    </location>
</feature>
<dbReference type="PANTHER" id="PTHR21621:SF0">
    <property type="entry name" value="BETA-CITRYLGLUTAMATE SYNTHASE B-RELATED"/>
    <property type="match status" value="1"/>
</dbReference>
<dbReference type="EMBL" id="JACBGI020000003">
    <property type="protein sequence ID" value="MBF6057327.1"/>
    <property type="molecule type" value="Genomic_DNA"/>
</dbReference>
<gene>
    <name evidence="4" type="ORF">H8792_003140</name>
</gene>
<dbReference type="SUPFAM" id="SSF56059">
    <property type="entry name" value="Glutathione synthetase ATP-binding domain-like"/>
    <property type="match status" value="1"/>
</dbReference>
<evidence type="ECO:0000256" key="1">
    <source>
        <dbReference type="ARBA" id="ARBA00023211"/>
    </source>
</evidence>
<dbReference type="RefSeq" id="WP_185977479.1">
    <property type="nucleotide sequence ID" value="NZ_JACBGI020000003.1"/>
</dbReference>
<dbReference type="Pfam" id="PF08443">
    <property type="entry name" value="RimK"/>
    <property type="match status" value="1"/>
</dbReference>
<dbReference type="InterPro" id="IPR011761">
    <property type="entry name" value="ATP-grasp"/>
</dbReference>
<dbReference type="Gene3D" id="3.30.470.20">
    <property type="entry name" value="ATP-grasp fold, B domain"/>
    <property type="match status" value="1"/>
</dbReference>
<protein>
    <submittedName>
        <fullName evidence="4">ATP-grasp domain-containing protein</fullName>
    </submittedName>
</protein>
<evidence type="ECO:0000313" key="5">
    <source>
        <dbReference type="Proteomes" id="UP001193680"/>
    </source>
</evidence>
<dbReference type="PANTHER" id="PTHR21621">
    <property type="entry name" value="RIBOSOMAL PROTEIN S6 MODIFICATION PROTEIN"/>
    <property type="match status" value="1"/>
</dbReference>
<keyword evidence="1" id="KW-0464">Manganese</keyword>
<keyword evidence="2" id="KW-0547">Nucleotide-binding</keyword>
<sequence>MNRKVGIWMYQNGGGDVIEQKMIAKFKERGIECVTGLDLRFAEVHNGAMMCKGTNMLELDLFFSYNAGEQTGGQVYMYEILNDFVTTVNSFDAFKLSEDKLRTNMRLHSKGIPTTEFFICHRESDLEHIYDRIERWGKMVFKPVDGWGGAGMALLNNRENFDMLLPFVHQMHLRNIYVEKFINYDFSDYRIDIVDGQFVGCYGRKASGRDWRTNVTAGGKVILREPNDEVVNLAIQASKAMGMDIAGVDILYDLDKETYTVLEINGIPAFATPDQEEMGLNFNDKKIDLIVDMIDRKSQGKTA</sequence>
<organism evidence="4 5">
    <name type="scientific">Thiomicrorhabdus heinhorstiae</name>
    <dbReference type="NCBI Taxonomy" id="2748010"/>
    <lineage>
        <taxon>Bacteria</taxon>
        <taxon>Pseudomonadati</taxon>
        <taxon>Pseudomonadota</taxon>
        <taxon>Gammaproteobacteria</taxon>
        <taxon>Thiotrichales</taxon>
        <taxon>Piscirickettsiaceae</taxon>
        <taxon>Thiomicrorhabdus</taxon>
    </lineage>
</organism>
<dbReference type="PROSITE" id="PS50975">
    <property type="entry name" value="ATP_GRASP"/>
    <property type="match status" value="1"/>
</dbReference>
<comment type="caution">
    <text evidence="4">The sequence shown here is derived from an EMBL/GenBank/DDBJ whole genome shotgun (WGS) entry which is preliminary data.</text>
</comment>
<evidence type="ECO:0000256" key="2">
    <source>
        <dbReference type="PROSITE-ProRule" id="PRU00409"/>
    </source>
</evidence>
<dbReference type="InterPro" id="IPR013651">
    <property type="entry name" value="ATP-grasp_RimK-type"/>
</dbReference>
<dbReference type="Gene3D" id="3.40.50.20">
    <property type="match status" value="1"/>
</dbReference>
<keyword evidence="2" id="KW-0067">ATP-binding</keyword>
<proteinExistence type="predicted"/>
<name>A0ABS0BU12_9GAMM</name>
<dbReference type="Proteomes" id="UP001193680">
    <property type="component" value="Unassembled WGS sequence"/>
</dbReference>
<accession>A0ABS0BU12</accession>